<evidence type="ECO:0000313" key="3">
    <source>
        <dbReference type="Proteomes" id="UP000199398"/>
    </source>
</evidence>
<proteinExistence type="predicted"/>
<dbReference type="EMBL" id="RBXX01000002">
    <property type="protein sequence ID" value="RKT87280.1"/>
    <property type="molecule type" value="Genomic_DNA"/>
</dbReference>
<evidence type="ECO:0000313" key="1">
    <source>
        <dbReference type="EMBL" id="RKT87280.1"/>
    </source>
</evidence>
<accession>A0A1I4VP54</accession>
<sequence>MERDNALVFVRRTGDLLMTHEFGVDELMTKLRIWRERHLITVAEGTRRDSTCSAVAA</sequence>
<gene>
    <name evidence="1" type="ORF">ATL45_5683</name>
    <name evidence="2" type="ORF">SAMN05421805_102304</name>
</gene>
<dbReference type="AlphaFoldDB" id="A0A1I4VP54"/>
<dbReference type="EMBL" id="FOUP01000002">
    <property type="protein sequence ID" value="SFN03048.1"/>
    <property type="molecule type" value="Genomic_DNA"/>
</dbReference>
<reference evidence="1 4" key="2">
    <citation type="submission" date="2018-10" db="EMBL/GenBank/DDBJ databases">
        <title>Sequencing the genomes of 1000 actinobacteria strains.</title>
        <authorList>
            <person name="Klenk H.-P."/>
        </authorList>
    </citation>
    <scope>NUCLEOTIDE SEQUENCE [LARGE SCALE GENOMIC DNA]</scope>
    <source>
        <strain evidence="1 4">DSM 45119</strain>
    </source>
</reference>
<reference evidence="2 3" key="1">
    <citation type="submission" date="2016-10" db="EMBL/GenBank/DDBJ databases">
        <authorList>
            <person name="de Groot N.N."/>
        </authorList>
    </citation>
    <scope>NUCLEOTIDE SEQUENCE [LARGE SCALE GENOMIC DNA]</scope>
    <source>
        <strain evidence="2 3">CPCC 201259</strain>
    </source>
</reference>
<protein>
    <submittedName>
        <fullName evidence="2">Uncharacterized protein</fullName>
    </submittedName>
</protein>
<organism evidence="2 3">
    <name type="scientific">Saccharopolyspora antimicrobica</name>
    <dbReference type="NCBI Taxonomy" id="455193"/>
    <lineage>
        <taxon>Bacteria</taxon>
        <taxon>Bacillati</taxon>
        <taxon>Actinomycetota</taxon>
        <taxon>Actinomycetes</taxon>
        <taxon>Pseudonocardiales</taxon>
        <taxon>Pseudonocardiaceae</taxon>
        <taxon>Saccharopolyspora</taxon>
    </lineage>
</organism>
<dbReference type="Proteomes" id="UP000199398">
    <property type="component" value="Unassembled WGS sequence"/>
</dbReference>
<dbReference type="Proteomes" id="UP000270697">
    <property type="component" value="Unassembled WGS sequence"/>
</dbReference>
<dbReference type="STRING" id="455193.SAMN05421805_102304"/>
<dbReference type="RefSeq" id="WP_177241925.1">
    <property type="nucleotide sequence ID" value="NZ_FOUP01000002.1"/>
</dbReference>
<evidence type="ECO:0000313" key="2">
    <source>
        <dbReference type="EMBL" id="SFN03048.1"/>
    </source>
</evidence>
<keyword evidence="4" id="KW-1185">Reference proteome</keyword>
<evidence type="ECO:0000313" key="4">
    <source>
        <dbReference type="Proteomes" id="UP000270697"/>
    </source>
</evidence>
<name>A0A1I4VP54_9PSEU</name>